<dbReference type="PANTHER" id="PTHR24221">
    <property type="entry name" value="ATP-BINDING CASSETTE SUB-FAMILY B"/>
    <property type="match status" value="1"/>
</dbReference>
<accession>A0A317ZU10</accession>
<dbReference type="InterPro" id="IPR036640">
    <property type="entry name" value="ABC1_TM_sf"/>
</dbReference>
<keyword evidence="2 5" id="KW-0812">Transmembrane</keyword>
<dbReference type="SUPFAM" id="SSF52540">
    <property type="entry name" value="P-loop containing nucleoside triphosphate hydrolases"/>
    <property type="match status" value="1"/>
</dbReference>
<dbReference type="Gene3D" id="1.20.1560.10">
    <property type="entry name" value="ABC transporter type 1, transmembrane domain"/>
    <property type="match status" value="1"/>
</dbReference>
<feature type="transmembrane region" description="Helical" evidence="5">
    <location>
        <begin position="184"/>
        <end position="201"/>
    </location>
</feature>
<comment type="caution">
    <text evidence="8">The sequence shown here is derived from an EMBL/GenBank/DDBJ whole genome shotgun (WGS) entry which is preliminary data.</text>
</comment>
<evidence type="ECO:0000256" key="4">
    <source>
        <dbReference type="ARBA" id="ARBA00023136"/>
    </source>
</evidence>
<dbReference type="InterPro" id="IPR011527">
    <property type="entry name" value="ABC1_TM_dom"/>
</dbReference>
<evidence type="ECO:0000256" key="2">
    <source>
        <dbReference type="ARBA" id="ARBA00022692"/>
    </source>
</evidence>
<evidence type="ECO:0000256" key="3">
    <source>
        <dbReference type="ARBA" id="ARBA00022989"/>
    </source>
</evidence>
<keyword evidence="4 5" id="KW-0472">Membrane</keyword>
<dbReference type="Proteomes" id="UP000246722">
    <property type="component" value="Unassembled WGS sequence"/>
</dbReference>
<feature type="domain" description="ABC transmembrane type-1" evidence="7">
    <location>
        <begin position="50"/>
        <end position="327"/>
    </location>
</feature>
<evidence type="ECO:0000313" key="9">
    <source>
        <dbReference type="Proteomes" id="UP000246722"/>
    </source>
</evidence>
<evidence type="ECO:0000259" key="6">
    <source>
        <dbReference type="PROSITE" id="PS50893"/>
    </source>
</evidence>
<reference evidence="8 9" key="1">
    <citation type="submission" date="2018-05" db="EMBL/GenBank/DDBJ databases">
        <title>Genetic diversity of glacier-inhabiting Cryobacterium bacteria in China and description of Cryobacterium mengkeensis sp. nov. and Arthrobacter glacialis sp. nov.</title>
        <authorList>
            <person name="Liu Q."/>
            <person name="Xin Y.-H."/>
        </authorList>
    </citation>
    <scope>NUCLEOTIDE SEQUENCE [LARGE SCALE GENOMIC DNA]</scope>
    <source>
        <strain evidence="8 9">SK-1</strain>
    </source>
</reference>
<dbReference type="PANTHER" id="PTHR24221:SF654">
    <property type="entry name" value="ATP-BINDING CASSETTE SUB-FAMILY B MEMBER 6"/>
    <property type="match status" value="1"/>
</dbReference>
<protein>
    <submittedName>
        <fullName evidence="8">ABC transporter ATP-binding protein</fullName>
    </submittedName>
</protein>
<dbReference type="Pfam" id="PF00664">
    <property type="entry name" value="ABC_membrane"/>
    <property type="match status" value="1"/>
</dbReference>
<dbReference type="AlphaFoldDB" id="A0A317ZU10"/>
<dbReference type="SUPFAM" id="SSF90123">
    <property type="entry name" value="ABC transporter transmembrane region"/>
    <property type="match status" value="1"/>
</dbReference>
<dbReference type="GO" id="GO:0140359">
    <property type="term" value="F:ABC-type transporter activity"/>
    <property type="evidence" value="ECO:0007669"/>
    <property type="project" value="InterPro"/>
</dbReference>
<name>A0A317ZU10_9MICO</name>
<dbReference type="GO" id="GO:0005524">
    <property type="term" value="F:ATP binding"/>
    <property type="evidence" value="ECO:0007669"/>
    <property type="project" value="UniProtKB-KW"/>
</dbReference>
<feature type="transmembrane region" description="Helical" evidence="5">
    <location>
        <begin position="155"/>
        <end position="178"/>
    </location>
</feature>
<keyword evidence="8" id="KW-0067">ATP-binding</keyword>
<dbReference type="RefSeq" id="WP_110127914.1">
    <property type="nucleotide sequence ID" value="NZ_QHLY01000012.1"/>
</dbReference>
<keyword evidence="9" id="KW-1185">Reference proteome</keyword>
<dbReference type="GO" id="GO:0005886">
    <property type="term" value="C:plasma membrane"/>
    <property type="evidence" value="ECO:0007669"/>
    <property type="project" value="UniProtKB-SubCell"/>
</dbReference>
<dbReference type="PROSITE" id="PS50929">
    <property type="entry name" value="ABC_TM1F"/>
    <property type="match status" value="1"/>
</dbReference>
<sequence length="545" mass="56930">MSRRRFRLPLLLQAPAEPIRTRPLRLDARTTPARFTLRVIFGARRFTVPSALLSVVHQLGEALVPVLMGLSIERAVSTGDLRQLLLWLTLLAADFAMLSFSWRYGSRIGELGMLAVQHRLRSTITEHLLRATPGAAPAVPPGVALSLATSDVNRLSYAVMIGIYPVGQFAAVLFGGAILLSLSWPLGLAMLLGAPLLLWVTDRAGGSLRRRSGAEQESAATAAGQAADLMAGYRVIRGIGAEAEASVRYRRASRTALASTLHARRAEGTFTGAMDLVTGLFLTAIAVAAALVALAGQLGLGELITVIGLTQFLIAPLQNVAKTAGTLWASGTASAERLLTLLRADAPAGAESPASLDPLESPPTGIRSAGLLEGIDAGEIVAVAADGVTAEALLAALRREQPGALIVPHAAHLFAGTVLDNVALPLVPAHRVRAALLAAGCDELAEVLPHGYDTPVGENGTALSGGQRQRVALARALAQDAPVLVLHDPTTAVDAVTEAAIAGRLRGIRGQLRTLLITRSPALLAIADRVHTPGDEARTLAEAIR</sequence>
<dbReference type="InterPro" id="IPR027417">
    <property type="entry name" value="P-loop_NTPase"/>
</dbReference>
<dbReference type="OrthoDB" id="4966664at2"/>
<evidence type="ECO:0000256" key="1">
    <source>
        <dbReference type="ARBA" id="ARBA00004651"/>
    </source>
</evidence>
<proteinExistence type="predicted"/>
<dbReference type="InterPro" id="IPR017871">
    <property type="entry name" value="ABC_transporter-like_CS"/>
</dbReference>
<dbReference type="PROSITE" id="PS00211">
    <property type="entry name" value="ABC_TRANSPORTER_1"/>
    <property type="match status" value="1"/>
</dbReference>
<keyword evidence="3 5" id="KW-1133">Transmembrane helix</keyword>
<dbReference type="Pfam" id="PF00005">
    <property type="entry name" value="ABC_tran"/>
    <property type="match status" value="1"/>
</dbReference>
<feature type="domain" description="ABC transporter" evidence="6">
    <location>
        <begin position="315"/>
        <end position="545"/>
    </location>
</feature>
<dbReference type="PROSITE" id="PS50893">
    <property type="entry name" value="ABC_TRANSPORTER_2"/>
    <property type="match status" value="1"/>
</dbReference>
<evidence type="ECO:0000256" key="5">
    <source>
        <dbReference type="SAM" id="Phobius"/>
    </source>
</evidence>
<dbReference type="EMBL" id="QHLY01000012">
    <property type="protein sequence ID" value="PXA68245.1"/>
    <property type="molecule type" value="Genomic_DNA"/>
</dbReference>
<comment type="subcellular location">
    <subcellularLocation>
        <location evidence="1">Cell membrane</location>
        <topology evidence="1">Multi-pass membrane protein</topology>
    </subcellularLocation>
</comment>
<gene>
    <name evidence="8" type="ORF">CTB96_16620</name>
</gene>
<organism evidence="8 9">
    <name type="scientific">Cryobacterium arcticum</name>
    <dbReference type="NCBI Taxonomy" id="670052"/>
    <lineage>
        <taxon>Bacteria</taxon>
        <taxon>Bacillati</taxon>
        <taxon>Actinomycetota</taxon>
        <taxon>Actinomycetes</taxon>
        <taxon>Micrococcales</taxon>
        <taxon>Microbacteriaceae</taxon>
        <taxon>Cryobacterium</taxon>
    </lineage>
</organism>
<dbReference type="InterPro" id="IPR003439">
    <property type="entry name" value="ABC_transporter-like_ATP-bd"/>
</dbReference>
<dbReference type="CDD" id="cd07346">
    <property type="entry name" value="ABC_6TM_exporters"/>
    <property type="match status" value="1"/>
</dbReference>
<evidence type="ECO:0000313" key="8">
    <source>
        <dbReference type="EMBL" id="PXA68245.1"/>
    </source>
</evidence>
<feature type="transmembrane region" description="Helical" evidence="5">
    <location>
        <begin position="273"/>
        <end position="295"/>
    </location>
</feature>
<dbReference type="InterPro" id="IPR039421">
    <property type="entry name" value="Type_1_exporter"/>
</dbReference>
<dbReference type="GO" id="GO:0016887">
    <property type="term" value="F:ATP hydrolysis activity"/>
    <property type="evidence" value="ECO:0007669"/>
    <property type="project" value="InterPro"/>
</dbReference>
<evidence type="ECO:0000259" key="7">
    <source>
        <dbReference type="PROSITE" id="PS50929"/>
    </source>
</evidence>
<keyword evidence="8" id="KW-0547">Nucleotide-binding</keyword>
<dbReference type="Gene3D" id="3.40.50.300">
    <property type="entry name" value="P-loop containing nucleotide triphosphate hydrolases"/>
    <property type="match status" value="1"/>
</dbReference>